<keyword evidence="2" id="KW-1185">Reference proteome</keyword>
<dbReference type="GO" id="GO:0030254">
    <property type="term" value="P:protein secretion by the type III secretion system"/>
    <property type="evidence" value="ECO:0007669"/>
    <property type="project" value="InterPro"/>
</dbReference>
<accession>A0A9W6GX59</accession>
<dbReference type="EMBL" id="BSEC01000001">
    <property type="protein sequence ID" value="GLI94440.1"/>
    <property type="molecule type" value="Genomic_DNA"/>
</dbReference>
<gene>
    <name evidence="1" type="ORF">LMG27198_34320</name>
</gene>
<dbReference type="Proteomes" id="UP001144323">
    <property type="component" value="Unassembled WGS sequence"/>
</dbReference>
<name>A0A9W6GX59_9HYPH</name>
<evidence type="ECO:0000313" key="1">
    <source>
        <dbReference type="EMBL" id="GLI94440.1"/>
    </source>
</evidence>
<dbReference type="AlphaFoldDB" id="A0A9W6GX59"/>
<sequence>MTLEMGLTNLLAEIGQYFAVGDLSLDEEGGGALRFGARTIVNLQYRPGEDVFFFYALLGAPAPDLDIYRDLLAANLFWEGTSGATLALSNDNPPNVVLTQAFHWRGKTGAQFARTIETFADVARDWSEMLSGESEDRSATPAPSDGEMAAMIRI</sequence>
<dbReference type="RefSeq" id="WP_281804460.1">
    <property type="nucleotide sequence ID" value="NZ_BSEC01000001.1"/>
</dbReference>
<evidence type="ECO:0000313" key="2">
    <source>
        <dbReference type="Proteomes" id="UP001144323"/>
    </source>
</evidence>
<dbReference type="CDD" id="cd16364">
    <property type="entry name" value="T3SC_I-like"/>
    <property type="match status" value="1"/>
</dbReference>
<proteinExistence type="predicted"/>
<comment type="caution">
    <text evidence="1">The sequence shown here is derived from an EMBL/GenBank/DDBJ whole genome shotgun (WGS) entry which is preliminary data.</text>
</comment>
<dbReference type="Pfam" id="PF05932">
    <property type="entry name" value="CesT"/>
    <property type="match status" value="1"/>
</dbReference>
<dbReference type="InterPro" id="IPR010261">
    <property type="entry name" value="Tir_chaperone"/>
</dbReference>
<protein>
    <recommendedName>
        <fullName evidence="3">Tir chaperone family protein</fullName>
    </recommendedName>
</protein>
<dbReference type="Gene3D" id="3.30.1460.10">
    <property type="match status" value="1"/>
</dbReference>
<evidence type="ECO:0008006" key="3">
    <source>
        <dbReference type="Google" id="ProtNLM"/>
    </source>
</evidence>
<reference evidence="1" key="1">
    <citation type="journal article" date="2023" name="Int. J. Syst. Evol. Microbiol.">
        <title>Methylocystis iwaonis sp. nov., a type II methane-oxidizing bacterium from surface soil of a rice paddy field in Japan, and emended description of the genus Methylocystis (ex Whittenbury et al. 1970) Bowman et al. 1993.</title>
        <authorList>
            <person name="Kaise H."/>
            <person name="Sawadogo J.B."/>
            <person name="Alam M.S."/>
            <person name="Ueno C."/>
            <person name="Dianou D."/>
            <person name="Shinjo R."/>
            <person name="Asakawa S."/>
        </authorList>
    </citation>
    <scope>NUCLEOTIDE SEQUENCE</scope>
    <source>
        <strain evidence="1">LMG27198</strain>
    </source>
</reference>
<dbReference type="SUPFAM" id="SSF69635">
    <property type="entry name" value="Type III secretory system chaperone-like"/>
    <property type="match status" value="1"/>
</dbReference>
<organism evidence="1 2">
    <name type="scientific">Methylocystis echinoides</name>
    <dbReference type="NCBI Taxonomy" id="29468"/>
    <lineage>
        <taxon>Bacteria</taxon>
        <taxon>Pseudomonadati</taxon>
        <taxon>Pseudomonadota</taxon>
        <taxon>Alphaproteobacteria</taxon>
        <taxon>Hyphomicrobiales</taxon>
        <taxon>Methylocystaceae</taxon>
        <taxon>Methylocystis</taxon>
    </lineage>
</organism>